<dbReference type="GO" id="GO:0005737">
    <property type="term" value="C:cytoplasm"/>
    <property type="evidence" value="ECO:0007669"/>
    <property type="project" value="TreeGrafter"/>
</dbReference>
<dbReference type="PRINTS" id="PR00109">
    <property type="entry name" value="TYRKINASE"/>
</dbReference>
<dbReference type="PROSITE" id="PS50011">
    <property type="entry name" value="PROTEIN_KINASE_DOM"/>
    <property type="match status" value="1"/>
</dbReference>
<comment type="caution">
    <text evidence="3">The sequence shown here is derived from an EMBL/GenBank/DDBJ whole genome shotgun (WGS) entry which is preliminary data.</text>
</comment>
<dbReference type="GO" id="GO:0005524">
    <property type="term" value="F:ATP binding"/>
    <property type="evidence" value="ECO:0007669"/>
    <property type="project" value="UniProtKB-UniRule"/>
</dbReference>
<dbReference type="GO" id="GO:0007165">
    <property type="term" value="P:signal transduction"/>
    <property type="evidence" value="ECO:0007669"/>
    <property type="project" value="TreeGrafter"/>
</dbReference>
<keyword evidence="1" id="KW-0547">Nucleotide-binding</keyword>
<dbReference type="InterPro" id="IPR001245">
    <property type="entry name" value="Ser-Thr/Tyr_kinase_cat_dom"/>
</dbReference>
<dbReference type="PANTHER" id="PTHR23257">
    <property type="entry name" value="SERINE-THREONINE PROTEIN KINASE"/>
    <property type="match status" value="1"/>
</dbReference>
<reference evidence="3" key="1">
    <citation type="submission" date="2020-12" db="EMBL/GenBank/DDBJ databases">
        <authorList>
            <person name="Iha C."/>
        </authorList>
    </citation>
    <scope>NUCLEOTIDE SEQUENCE</scope>
</reference>
<dbReference type="EMBL" id="CAJHUC010001179">
    <property type="protein sequence ID" value="CAD7700121.1"/>
    <property type="molecule type" value="Genomic_DNA"/>
</dbReference>
<keyword evidence="4" id="KW-1185">Reference proteome</keyword>
<dbReference type="PANTHER" id="PTHR23257:SF963">
    <property type="entry name" value="AT08303P"/>
    <property type="match status" value="1"/>
</dbReference>
<dbReference type="PROSITE" id="PS00107">
    <property type="entry name" value="PROTEIN_KINASE_ATP"/>
    <property type="match status" value="1"/>
</dbReference>
<gene>
    <name evidence="3" type="ORF">OSTQU699_LOCUS5480</name>
</gene>
<name>A0A8S1J2R2_9CHLO</name>
<organism evidence="3 4">
    <name type="scientific">Ostreobium quekettii</name>
    <dbReference type="NCBI Taxonomy" id="121088"/>
    <lineage>
        <taxon>Eukaryota</taxon>
        <taxon>Viridiplantae</taxon>
        <taxon>Chlorophyta</taxon>
        <taxon>core chlorophytes</taxon>
        <taxon>Ulvophyceae</taxon>
        <taxon>TCBD clade</taxon>
        <taxon>Bryopsidales</taxon>
        <taxon>Ostreobineae</taxon>
        <taxon>Ostreobiaceae</taxon>
        <taxon>Ostreobium</taxon>
    </lineage>
</organism>
<accession>A0A8S1J2R2</accession>
<dbReference type="OrthoDB" id="537002at2759"/>
<dbReference type="InterPro" id="IPR050167">
    <property type="entry name" value="Ser_Thr_protein_kinase"/>
</dbReference>
<dbReference type="InterPro" id="IPR011009">
    <property type="entry name" value="Kinase-like_dom_sf"/>
</dbReference>
<dbReference type="GO" id="GO:0004672">
    <property type="term" value="F:protein kinase activity"/>
    <property type="evidence" value="ECO:0007669"/>
    <property type="project" value="InterPro"/>
</dbReference>
<dbReference type="Proteomes" id="UP000708148">
    <property type="component" value="Unassembled WGS sequence"/>
</dbReference>
<dbReference type="Pfam" id="PF07714">
    <property type="entry name" value="PK_Tyr_Ser-Thr"/>
    <property type="match status" value="1"/>
</dbReference>
<dbReference type="AlphaFoldDB" id="A0A8S1J2R2"/>
<protein>
    <recommendedName>
        <fullName evidence="2">Protein kinase domain-containing protein</fullName>
    </recommendedName>
</protein>
<proteinExistence type="predicted"/>
<dbReference type="Gene3D" id="1.10.510.10">
    <property type="entry name" value="Transferase(Phosphotransferase) domain 1"/>
    <property type="match status" value="1"/>
</dbReference>
<evidence type="ECO:0000256" key="1">
    <source>
        <dbReference type="PROSITE-ProRule" id="PRU10141"/>
    </source>
</evidence>
<sequence>MATAWQPACAGVQDGFAFAPVARWGQPAAQDGMLAHGLSDAVPRPWGVGGGCGGAAISGGQGSWARAWAGGLGGDEGLARSQGGACAGKGGGCREGGQGAAWESRTALPDCDMEDSLLACGTALMTAFSRGDALADPPEAGRALACSPVLTGGAMTADIGRWDLVLGKGLPNSFLGGRSDTLRSIATQGGEEEDAYVDYGGFDEDGRRRLFCEGGTHDNSRGAPMGQEWFLSRSSWSSEDDLISIAGSEEGAQLGMERQCLEPFEARTHEGIGRFGAAEGDGQLMGPGDGGAARGRATRARVEEAFGVEFGMDLHVQDGFGGGRALGRLAGGNEAQLRRGLGLQRKSSTVLTDRRSNQMIPGLLLGEDVPRPQFPSLTSVFGSCNSSNRAFLCMPGPGHRPHLPSLNSIFGTCGSSCISSRQPPLPSLTSVFGSCNGRSAEGRHRHRARGLEGGLTECSVCLTVYSDLDLEDGLVFEGSYGDAAALGGGMASLACVGCSPGRDEQGCNSIRDEGCTMLREGADHPYFDAEWNLIPMLNELWGEEADDVPKKRATIKAKVLYQALKNVPLVPQQHVLSIRNLGEGSYGRVALGFCPGLGEIAVKWNKADDRPTNSLEFQHEAAMLATLNHPNVMGLLGLVTRSASEGEVVGFMTEFAPYGTLSAYIRRTRRVLPLKERLFLALQVARGMAFIHSCDAVHFDLKPDNVLVQRGHEQDPLLKVADLGLARWKVDGMVKAPGSLRGTLPYMAPELVCDVPLVSDKVDVWAFGCMLQEMATLEVPYSDMLSEEIVMGLMEGWLQPPIPMCEPEWQGLLEQCLAFAPQSRPSFEELSCRIAALHNAC</sequence>
<feature type="domain" description="Protein kinase" evidence="2">
    <location>
        <begin position="575"/>
        <end position="841"/>
    </location>
</feature>
<dbReference type="SMART" id="SM00220">
    <property type="entry name" value="S_TKc"/>
    <property type="match status" value="1"/>
</dbReference>
<evidence type="ECO:0000313" key="4">
    <source>
        <dbReference type="Proteomes" id="UP000708148"/>
    </source>
</evidence>
<dbReference type="SUPFAM" id="SSF56112">
    <property type="entry name" value="Protein kinase-like (PK-like)"/>
    <property type="match status" value="1"/>
</dbReference>
<keyword evidence="1" id="KW-0067">ATP-binding</keyword>
<evidence type="ECO:0000313" key="3">
    <source>
        <dbReference type="EMBL" id="CAD7700121.1"/>
    </source>
</evidence>
<evidence type="ECO:0000259" key="2">
    <source>
        <dbReference type="PROSITE" id="PS50011"/>
    </source>
</evidence>
<dbReference type="InterPro" id="IPR017441">
    <property type="entry name" value="Protein_kinase_ATP_BS"/>
</dbReference>
<dbReference type="InterPro" id="IPR000719">
    <property type="entry name" value="Prot_kinase_dom"/>
</dbReference>
<feature type="binding site" evidence="1">
    <location>
        <position position="603"/>
    </location>
    <ligand>
        <name>ATP</name>
        <dbReference type="ChEBI" id="CHEBI:30616"/>
    </ligand>
</feature>